<feature type="region of interest" description="Disordered" evidence="5">
    <location>
        <begin position="248"/>
        <end position="285"/>
    </location>
</feature>
<keyword evidence="3" id="KW-0862">Zinc</keyword>
<dbReference type="InterPro" id="IPR007527">
    <property type="entry name" value="Znf_SWIM"/>
</dbReference>
<keyword evidence="1" id="KW-0479">Metal-binding</keyword>
<evidence type="ECO:0000313" key="7">
    <source>
        <dbReference type="EMBL" id="WOG86679.1"/>
    </source>
</evidence>
<dbReference type="PANTHER" id="PTHR31973:SF191">
    <property type="entry name" value="OS05G0489400 PROTEIN"/>
    <property type="match status" value="1"/>
</dbReference>
<keyword evidence="2 4" id="KW-0863">Zinc-finger</keyword>
<reference evidence="7" key="1">
    <citation type="journal article" date="2016" name="Nat. Genet.">
        <title>A high-quality carrot genome assembly provides new insights into carotenoid accumulation and asterid genome evolution.</title>
        <authorList>
            <person name="Iorizzo M."/>
            <person name="Ellison S."/>
            <person name="Senalik D."/>
            <person name="Zeng P."/>
            <person name="Satapoomin P."/>
            <person name="Huang J."/>
            <person name="Bowman M."/>
            <person name="Iovene M."/>
            <person name="Sanseverino W."/>
            <person name="Cavagnaro P."/>
            <person name="Yildiz M."/>
            <person name="Macko-Podgorni A."/>
            <person name="Moranska E."/>
            <person name="Grzebelus E."/>
            <person name="Grzebelus D."/>
            <person name="Ashrafi H."/>
            <person name="Zheng Z."/>
            <person name="Cheng S."/>
            <person name="Spooner D."/>
            <person name="Van Deynze A."/>
            <person name="Simon P."/>
        </authorList>
    </citation>
    <scope>NUCLEOTIDE SEQUENCE</scope>
    <source>
        <tissue evidence="7">Leaf</tissue>
    </source>
</reference>
<dbReference type="PROSITE" id="PS50966">
    <property type="entry name" value="ZF_SWIM"/>
    <property type="match status" value="1"/>
</dbReference>
<dbReference type="SMART" id="SM00575">
    <property type="entry name" value="ZnF_PMZ"/>
    <property type="match status" value="1"/>
</dbReference>
<dbReference type="Proteomes" id="UP000077755">
    <property type="component" value="Chromosome 2"/>
</dbReference>
<evidence type="ECO:0000256" key="1">
    <source>
        <dbReference type="ARBA" id="ARBA00022723"/>
    </source>
</evidence>
<dbReference type="GO" id="GO:0008270">
    <property type="term" value="F:zinc ion binding"/>
    <property type="evidence" value="ECO:0007669"/>
    <property type="project" value="UniProtKB-KW"/>
</dbReference>
<evidence type="ECO:0000256" key="5">
    <source>
        <dbReference type="SAM" id="MobiDB-lite"/>
    </source>
</evidence>
<reference evidence="7" key="2">
    <citation type="submission" date="2022-03" db="EMBL/GenBank/DDBJ databases">
        <title>Draft title - Genomic analysis of global carrot germplasm unveils the trajectory of domestication and the origin of high carotenoid orange carrot.</title>
        <authorList>
            <person name="Iorizzo M."/>
            <person name="Ellison S."/>
            <person name="Senalik D."/>
            <person name="Macko-Podgorni A."/>
            <person name="Grzebelus D."/>
            <person name="Bostan H."/>
            <person name="Rolling W."/>
            <person name="Curaba J."/>
            <person name="Simon P."/>
        </authorList>
    </citation>
    <scope>NUCLEOTIDE SEQUENCE</scope>
    <source>
        <tissue evidence="7">Leaf</tissue>
    </source>
</reference>
<evidence type="ECO:0000256" key="4">
    <source>
        <dbReference type="PROSITE-ProRule" id="PRU00325"/>
    </source>
</evidence>
<organism evidence="7 8">
    <name type="scientific">Daucus carota subsp. sativus</name>
    <name type="common">Carrot</name>
    <dbReference type="NCBI Taxonomy" id="79200"/>
    <lineage>
        <taxon>Eukaryota</taxon>
        <taxon>Viridiplantae</taxon>
        <taxon>Streptophyta</taxon>
        <taxon>Embryophyta</taxon>
        <taxon>Tracheophyta</taxon>
        <taxon>Spermatophyta</taxon>
        <taxon>Magnoliopsida</taxon>
        <taxon>eudicotyledons</taxon>
        <taxon>Gunneridae</taxon>
        <taxon>Pentapetalae</taxon>
        <taxon>asterids</taxon>
        <taxon>campanulids</taxon>
        <taxon>Apiales</taxon>
        <taxon>Apiaceae</taxon>
        <taxon>Apioideae</taxon>
        <taxon>Scandiceae</taxon>
        <taxon>Daucinae</taxon>
        <taxon>Daucus</taxon>
        <taxon>Daucus sect. Daucus</taxon>
    </lineage>
</organism>
<feature type="compositionally biased region" description="Polar residues" evidence="5">
    <location>
        <begin position="387"/>
        <end position="411"/>
    </location>
</feature>
<dbReference type="EMBL" id="CP093344">
    <property type="protein sequence ID" value="WOG86679.1"/>
    <property type="molecule type" value="Genomic_DNA"/>
</dbReference>
<dbReference type="AlphaFoldDB" id="A0AAF0WCP1"/>
<name>A0AAF0WCP1_DAUCS</name>
<proteinExistence type="predicted"/>
<evidence type="ECO:0000256" key="3">
    <source>
        <dbReference type="ARBA" id="ARBA00022833"/>
    </source>
</evidence>
<feature type="domain" description="SWIM-type" evidence="6">
    <location>
        <begin position="180"/>
        <end position="214"/>
    </location>
</feature>
<evidence type="ECO:0000259" key="6">
    <source>
        <dbReference type="PROSITE" id="PS50966"/>
    </source>
</evidence>
<dbReference type="PANTHER" id="PTHR31973">
    <property type="entry name" value="POLYPROTEIN, PUTATIVE-RELATED"/>
    <property type="match status" value="1"/>
</dbReference>
<feature type="region of interest" description="Disordered" evidence="5">
    <location>
        <begin position="322"/>
        <end position="375"/>
    </location>
</feature>
<evidence type="ECO:0000313" key="8">
    <source>
        <dbReference type="Proteomes" id="UP000077755"/>
    </source>
</evidence>
<dbReference type="Pfam" id="PF04434">
    <property type="entry name" value="SWIM"/>
    <property type="match status" value="1"/>
</dbReference>
<dbReference type="InterPro" id="IPR006564">
    <property type="entry name" value="Znf_PMZ"/>
</dbReference>
<sequence length="445" mass="50663">MFTMLQGFINALENVVPNAEHRFCVMHLYNNMSKQHKGKGLRDLLWKAARATNDYMFDKHMLELKKLSKKCYDWLIEKPGSQWSRSGFRTTCQSDMFVNNHCEVFNNNIGEFRDLPIISLLQGIHKVVMRRIQSRRDKMIASYQLNPICPNAMRKVNNRGCIVQWSGNTKYLVTVCDGGHEIVVDLEARTCACRKYDLNGLPCYHACACIRWKNLNMSAFIHKAYHKDMFLKTYEHTVEPINSQQYWEKTPFPPPLPPVLKVQPGRPKKKRNKRNDIPPDSSTDALKVRRVGGKLHCKYCKLEGHNARTCPAKKYDHQFKQKEAQTGVDEGAKAQTGGQGEKAPQTTQGSTTDFSYACPLPSQTSHADSTRMKRVKKSATVSATQGGIFQNPTQAPRVTNTPLGIQPQSQTKDGKYVTTMRHLENAKNERKGALQKPAWNYEAAL</sequence>
<feature type="region of interest" description="Disordered" evidence="5">
    <location>
        <begin position="387"/>
        <end position="413"/>
    </location>
</feature>
<accession>A0AAF0WCP1</accession>
<gene>
    <name evidence="7" type="ORF">DCAR_0205896</name>
</gene>
<protein>
    <recommendedName>
        <fullName evidence="6">SWIM-type domain-containing protein</fullName>
    </recommendedName>
</protein>
<evidence type="ECO:0000256" key="2">
    <source>
        <dbReference type="ARBA" id="ARBA00022771"/>
    </source>
</evidence>
<feature type="compositionally biased region" description="Polar residues" evidence="5">
    <location>
        <begin position="344"/>
        <end position="354"/>
    </location>
</feature>
<keyword evidence="8" id="KW-1185">Reference proteome</keyword>